<feature type="transmembrane region" description="Helical" evidence="1">
    <location>
        <begin position="188"/>
        <end position="207"/>
    </location>
</feature>
<evidence type="ECO:0000256" key="1">
    <source>
        <dbReference type="SAM" id="Phobius"/>
    </source>
</evidence>
<organism evidence="2 3">
    <name type="scientific">Sorangium cellulosum (strain So ce56)</name>
    <name type="common">Polyangium cellulosum (strain So ce56)</name>
    <dbReference type="NCBI Taxonomy" id="448385"/>
    <lineage>
        <taxon>Bacteria</taxon>
        <taxon>Pseudomonadati</taxon>
        <taxon>Myxococcota</taxon>
        <taxon>Polyangia</taxon>
        <taxon>Polyangiales</taxon>
        <taxon>Polyangiaceae</taxon>
        <taxon>Sorangium</taxon>
    </lineage>
</organism>
<dbReference type="EMBL" id="AM746676">
    <property type="protein sequence ID" value="CAN99199.1"/>
    <property type="molecule type" value="Genomic_DNA"/>
</dbReference>
<dbReference type="STRING" id="448385.sce9027"/>
<feature type="transmembrane region" description="Helical" evidence="1">
    <location>
        <begin position="253"/>
        <end position="279"/>
    </location>
</feature>
<dbReference type="InterPro" id="IPR010787">
    <property type="entry name" value="DUF1385"/>
</dbReference>
<dbReference type="Proteomes" id="UP000002139">
    <property type="component" value="Chromosome"/>
</dbReference>
<dbReference type="BioCyc" id="SCEL448385:SCE_RS46240-MONOMER"/>
<keyword evidence="1" id="KW-0472">Membrane</keyword>
<accession>A9G9K9</accession>
<dbReference type="RefSeq" id="WP_012241638.1">
    <property type="nucleotide sequence ID" value="NC_010162.1"/>
</dbReference>
<proteinExistence type="predicted"/>
<gene>
    <name evidence="2" type="ordered locus">sce9027</name>
</gene>
<evidence type="ECO:0000313" key="2">
    <source>
        <dbReference type="EMBL" id="CAN99199.1"/>
    </source>
</evidence>
<dbReference type="PANTHER" id="PTHR42867:SF1">
    <property type="entry name" value="MEMBRANE PROTEIN-RELATED"/>
    <property type="match status" value="1"/>
</dbReference>
<dbReference type="eggNOG" id="COG3872">
    <property type="taxonomic scope" value="Bacteria"/>
</dbReference>
<dbReference type="AlphaFoldDB" id="A9G9K9"/>
<dbReference type="PANTHER" id="PTHR42867">
    <property type="entry name" value="MEMBRANE PROTEIN-RELATED"/>
    <property type="match status" value="1"/>
</dbReference>
<evidence type="ECO:0000313" key="3">
    <source>
        <dbReference type="Proteomes" id="UP000002139"/>
    </source>
</evidence>
<protein>
    <submittedName>
        <fullName evidence="2">Membrane protein</fullName>
    </submittedName>
</protein>
<sequence length="391" mass="41446">MSDQPARPYIGGQAVIEGVMMRSPSSVAIVCRRRSGELVVREQPMTAVSKGPRTWPFVRGVATLVESLRLGSQALRWSADLYEQDLSAEEAGSAKGPESKRPSAGQAGGVNLTSLALSMAAIAAQDVEPAQVTGGPAPGGSAEGKKRGGGMGMIPILFAVLLFVAAPQAGAELVNKLLGLGLEVTSPAFQAITGVAKLAIVVGYLLLIRQIPEVRRVFQYHGAEHKAISTYEAHEVLEVENARRKTAMHPRCGTTFLVMVALVSIVVFSVAGASLGALLPKLPGGRLVESVTFFLMKLPFLPLIAAVTFEIQRIFARYCTTGPLRALLWPGFLVQKITTAEPDDAQLEIALASLRATLWREASVAAPVQPDRVFADYSKLLADPGYAGAHG</sequence>
<dbReference type="HOGENOM" id="CLU_038140_0_0_7"/>
<reference evidence="2 3" key="1">
    <citation type="journal article" date="2007" name="Nat. Biotechnol.">
        <title>Complete genome sequence of the myxobacterium Sorangium cellulosum.</title>
        <authorList>
            <person name="Schneiker S."/>
            <person name="Perlova O."/>
            <person name="Kaiser O."/>
            <person name="Gerth K."/>
            <person name="Alici A."/>
            <person name="Altmeyer M.O."/>
            <person name="Bartels D."/>
            <person name="Bekel T."/>
            <person name="Beyer S."/>
            <person name="Bode E."/>
            <person name="Bode H.B."/>
            <person name="Bolten C.J."/>
            <person name="Choudhuri J.V."/>
            <person name="Doss S."/>
            <person name="Elnakady Y.A."/>
            <person name="Frank B."/>
            <person name="Gaigalat L."/>
            <person name="Goesmann A."/>
            <person name="Groeger C."/>
            <person name="Gross F."/>
            <person name="Jelsbak L."/>
            <person name="Jelsbak L."/>
            <person name="Kalinowski J."/>
            <person name="Kegler C."/>
            <person name="Knauber T."/>
            <person name="Konietzny S."/>
            <person name="Kopp M."/>
            <person name="Krause L."/>
            <person name="Krug D."/>
            <person name="Linke B."/>
            <person name="Mahmud T."/>
            <person name="Martinez-Arias R."/>
            <person name="McHardy A.C."/>
            <person name="Merai M."/>
            <person name="Meyer F."/>
            <person name="Mormann S."/>
            <person name="Munoz-Dorado J."/>
            <person name="Perez J."/>
            <person name="Pradella S."/>
            <person name="Rachid S."/>
            <person name="Raddatz G."/>
            <person name="Rosenau F."/>
            <person name="Rueckert C."/>
            <person name="Sasse F."/>
            <person name="Scharfe M."/>
            <person name="Schuster S.C."/>
            <person name="Suen G."/>
            <person name="Treuner-Lange A."/>
            <person name="Velicer G.J."/>
            <person name="Vorholter F.-J."/>
            <person name="Weissman K.J."/>
            <person name="Welch R.D."/>
            <person name="Wenzel S.C."/>
            <person name="Whitworth D.E."/>
            <person name="Wilhelm S."/>
            <person name="Wittmann C."/>
            <person name="Bloecker H."/>
            <person name="Puehler A."/>
            <person name="Mueller R."/>
        </authorList>
    </citation>
    <scope>NUCLEOTIDE SEQUENCE [LARGE SCALE GENOMIC DNA]</scope>
    <source>
        <strain evidence="3">So ce56</strain>
    </source>
</reference>
<dbReference type="Pfam" id="PF07136">
    <property type="entry name" value="DUF1385"/>
    <property type="match status" value="1"/>
</dbReference>
<feature type="transmembrane region" description="Helical" evidence="1">
    <location>
        <begin position="291"/>
        <end position="309"/>
    </location>
</feature>
<feature type="transmembrane region" description="Helical" evidence="1">
    <location>
        <begin position="150"/>
        <end position="168"/>
    </location>
</feature>
<name>A9G9K9_SORC5</name>
<keyword evidence="1" id="KW-1133">Transmembrane helix</keyword>
<keyword evidence="1" id="KW-0812">Transmembrane</keyword>
<dbReference type="KEGG" id="scl:sce9027"/>
<keyword evidence="3" id="KW-1185">Reference proteome</keyword>